<evidence type="ECO:0000256" key="1">
    <source>
        <dbReference type="SAM" id="MobiDB-lite"/>
    </source>
</evidence>
<dbReference type="InterPro" id="IPR001304">
    <property type="entry name" value="C-type_lectin-like"/>
</dbReference>
<feature type="region of interest" description="Disordered" evidence="1">
    <location>
        <begin position="23"/>
        <end position="48"/>
    </location>
</feature>
<dbReference type="CDD" id="cd00037">
    <property type="entry name" value="CLECT"/>
    <property type="match status" value="1"/>
</dbReference>
<dbReference type="AlphaFoldDB" id="E3MZ58"/>
<feature type="compositionally biased region" description="Gly residues" evidence="1">
    <location>
        <begin position="29"/>
        <end position="48"/>
    </location>
</feature>
<organism evidence="4">
    <name type="scientific">Caenorhabditis remanei</name>
    <name type="common">Caenorhabditis vulgaris</name>
    <dbReference type="NCBI Taxonomy" id="31234"/>
    <lineage>
        <taxon>Eukaryota</taxon>
        <taxon>Metazoa</taxon>
        <taxon>Ecdysozoa</taxon>
        <taxon>Nematoda</taxon>
        <taxon>Chromadorea</taxon>
        <taxon>Rhabditida</taxon>
        <taxon>Rhabditina</taxon>
        <taxon>Rhabditomorpha</taxon>
        <taxon>Rhabditoidea</taxon>
        <taxon>Rhabditidae</taxon>
        <taxon>Peloderinae</taxon>
        <taxon>Caenorhabditis</taxon>
    </lineage>
</organism>
<evidence type="ECO:0000313" key="4">
    <source>
        <dbReference type="Proteomes" id="UP000008281"/>
    </source>
</evidence>
<dbReference type="PANTHER" id="PTHR47517">
    <property type="entry name" value="C-TYPE LECTIN-RELATED"/>
    <property type="match status" value="1"/>
</dbReference>
<dbReference type="OMA" id="QNYEERM"/>
<dbReference type="SMART" id="SM00034">
    <property type="entry name" value="CLECT"/>
    <property type="match status" value="1"/>
</dbReference>
<dbReference type="Gene3D" id="3.10.100.10">
    <property type="entry name" value="Mannose-Binding Protein A, subunit A"/>
    <property type="match status" value="1"/>
</dbReference>
<dbReference type="eggNOG" id="KOG4297">
    <property type="taxonomic scope" value="Eukaryota"/>
</dbReference>
<reference evidence="3" key="1">
    <citation type="submission" date="2007-07" db="EMBL/GenBank/DDBJ databases">
        <title>PCAP assembly of the Caenorhabditis remanei genome.</title>
        <authorList>
            <consortium name="The Caenorhabditis remanei Sequencing Consortium"/>
            <person name="Wilson R.K."/>
        </authorList>
    </citation>
    <scope>NUCLEOTIDE SEQUENCE [LARGE SCALE GENOMIC DNA]</scope>
    <source>
        <strain evidence="3">PB4641</strain>
    </source>
</reference>
<dbReference type="InterPro" id="IPR016186">
    <property type="entry name" value="C-type_lectin-like/link_sf"/>
</dbReference>
<dbReference type="CTD" id="9801885"/>
<feature type="chain" id="PRO_5015090013" evidence="2">
    <location>
        <begin position="16"/>
        <end position="231"/>
    </location>
</feature>
<dbReference type="Proteomes" id="UP000008281">
    <property type="component" value="Unassembled WGS sequence"/>
</dbReference>
<proteinExistence type="predicted"/>
<protein>
    <submittedName>
        <fullName evidence="3">CRE-CLEC-261 protein</fullName>
    </submittedName>
</protein>
<dbReference type="KEGG" id="crq:GCK72_019730"/>
<dbReference type="OrthoDB" id="5826302at2759"/>
<dbReference type="EMBL" id="DS268499">
    <property type="protein sequence ID" value="EFP12773.1"/>
    <property type="molecule type" value="Genomic_DNA"/>
</dbReference>
<dbReference type="PROSITE" id="PS50041">
    <property type="entry name" value="C_TYPE_LECTIN_2"/>
    <property type="match status" value="1"/>
</dbReference>
<accession>E3MZ58</accession>
<dbReference type="RefSeq" id="XP_003098554.2">
    <property type="nucleotide sequence ID" value="XM_003098506.2"/>
</dbReference>
<name>E3MZ58_CAERE</name>
<gene>
    <name evidence="3" type="primary">Cre-clec-261</name>
    <name evidence="3" type="ORF">CRE_05036</name>
</gene>
<keyword evidence="4" id="KW-1185">Reference proteome</keyword>
<dbReference type="HOGENOM" id="CLU_058687_2_1_1"/>
<dbReference type="STRING" id="31234.E3MZ58"/>
<dbReference type="InterPro" id="IPR016187">
    <property type="entry name" value="CTDL_fold"/>
</dbReference>
<dbReference type="GeneID" id="9801885"/>
<evidence type="ECO:0000256" key="2">
    <source>
        <dbReference type="SAM" id="SignalP"/>
    </source>
</evidence>
<sequence>MNFLILSLLPLLVVSRDFDDSSCSSSEESGGGGSHRPPGGGGGNGGGGGRGCPSGWLRFRRPSGVWCVLVGHRAQADGMLTQAAAEAICQGHGATLTGFQNYEERMAVANEGLKHIATLKKFVGGLWVGATNNAGCKEKSCGPLGTFRWTDGSTSGTSGFGWGTGEPDNLNWPGATACIQQLIMHPSFATSNDGLAAWRTNFKHGDLDKYQCTTPAGPAARLYACGKRGSR</sequence>
<evidence type="ECO:0000313" key="3">
    <source>
        <dbReference type="EMBL" id="EFP12773.1"/>
    </source>
</evidence>
<dbReference type="SUPFAM" id="SSF56436">
    <property type="entry name" value="C-type lectin-like"/>
    <property type="match status" value="1"/>
</dbReference>
<keyword evidence="2" id="KW-0732">Signal</keyword>
<feature type="signal peptide" evidence="2">
    <location>
        <begin position="1"/>
        <end position="15"/>
    </location>
</feature>